<feature type="domain" description="Nitroreductase" evidence="9">
    <location>
        <begin position="7"/>
        <end position="167"/>
    </location>
</feature>
<comment type="similarity">
    <text evidence="2 8">Belongs to the nitroreductase family.</text>
</comment>
<gene>
    <name evidence="10" type="ORF">ACFPYJ_22375</name>
</gene>
<proteinExistence type="inferred from homology"/>
<evidence type="ECO:0000256" key="4">
    <source>
        <dbReference type="ARBA" id="ARBA00022643"/>
    </source>
</evidence>
<evidence type="ECO:0000256" key="8">
    <source>
        <dbReference type="PIRNR" id="PIRNR000232"/>
    </source>
</evidence>
<keyword evidence="11" id="KW-1185">Reference proteome</keyword>
<keyword evidence="4 8" id="KW-0288">FMN</keyword>
<dbReference type="InterPro" id="IPR000415">
    <property type="entry name" value="Nitroreductase-like"/>
</dbReference>
<dbReference type="Proteomes" id="UP001596047">
    <property type="component" value="Unassembled WGS sequence"/>
</dbReference>
<dbReference type="InterPro" id="IPR026021">
    <property type="entry name" value="YdjA-like"/>
</dbReference>
<evidence type="ECO:0000313" key="10">
    <source>
        <dbReference type="EMBL" id="MFC5651814.1"/>
    </source>
</evidence>
<dbReference type="InterPro" id="IPR029479">
    <property type="entry name" value="Nitroreductase"/>
</dbReference>
<reference evidence="11" key="1">
    <citation type="journal article" date="2019" name="Int. J. Syst. Evol. Microbiol.">
        <title>The Global Catalogue of Microorganisms (GCM) 10K type strain sequencing project: providing services to taxonomists for standard genome sequencing and annotation.</title>
        <authorList>
            <consortium name="The Broad Institute Genomics Platform"/>
            <consortium name="The Broad Institute Genome Sequencing Center for Infectious Disease"/>
            <person name="Wu L."/>
            <person name="Ma J."/>
        </authorList>
    </citation>
    <scope>NUCLEOTIDE SEQUENCE [LARGE SCALE GENOMIC DNA]</scope>
    <source>
        <strain evidence="11">CGMCC 1.3240</strain>
    </source>
</reference>
<protein>
    <recommendedName>
        <fullName evidence="8">Putative NAD(P)H nitroreductase</fullName>
        <ecNumber evidence="8">1.-.-.-</ecNumber>
    </recommendedName>
</protein>
<evidence type="ECO:0000256" key="6">
    <source>
        <dbReference type="ARBA" id="ARBA00023002"/>
    </source>
</evidence>
<dbReference type="PIRSF" id="PIRSF000232">
    <property type="entry name" value="YdjA"/>
    <property type="match status" value="1"/>
</dbReference>
<evidence type="ECO:0000256" key="3">
    <source>
        <dbReference type="ARBA" id="ARBA00022630"/>
    </source>
</evidence>
<evidence type="ECO:0000256" key="5">
    <source>
        <dbReference type="ARBA" id="ARBA00022857"/>
    </source>
</evidence>
<keyword evidence="3 8" id="KW-0285">Flavoprotein</keyword>
<sequence>MNVMDAIRTRRSIGKVKPDPIARETIESILEAGIWAPNHRLTEPWQFFVLTGDGRNRLGDALARIAAAGAEDPDSPEIVVKAEAARKKAFRAPVIIAAAVKPSDRKDVIELEEYGAVNAAIQNMLLAIHALGLGAVWRSGEPCYHPMMNESFGLNPQDKMLGFIYLGIPDMAVPAGRRHGAEDKTIWYE</sequence>
<keyword evidence="7 8" id="KW-0520">NAD</keyword>
<comment type="cofactor">
    <cofactor evidence="1 8">
        <name>FMN</name>
        <dbReference type="ChEBI" id="CHEBI:58210"/>
    </cofactor>
</comment>
<dbReference type="InterPro" id="IPR052530">
    <property type="entry name" value="NAD(P)H_nitroreductase"/>
</dbReference>
<accession>A0ABW0W4X9</accession>
<dbReference type="PANTHER" id="PTHR43821">
    <property type="entry name" value="NAD(P)H NITROREDUCTASE YDJA-RELATED"/>
    <property type="match status" value="1"/>
</dbReference>
<dbReference type="Gene3D" id="3.40.109.10">
    <property type="entry name" value="NADH Oxidase"/>
    <property type="match status" value="1"/>
</dbReference>
<dbReference type="EMBL" id="JBHSOW010000080">
    <property type="protein sequence ID" value="MFC5651814.1"/>
    <property type="molecule type" value="Genomic_DNA"/>
</dbReference>
<evidence type="ECO:0000256" key="7">
    <source>
        <dbReference type="ARBA" id="ARBA00023027"/>
    </source>
</evidence>
<dbReference type="CDD" id="cd02135">
    <property type="entry name" value="YdjA-like"/>
    <property type="match status" value="1"/>
</dbReference>
<dbReference type="PANTHER" id="PTHR43821:SF1">
    <property type="entry name" value="NAD(P)H NITROREDUCTASE YDJA-RELATED"/>
    <property type="match status" value="1"/>
</dbReference>
<evidence type="ECO:0000256" key="2">
    <source>
        <dbReference type="ARBA" id="ARBA00007118"/>
    </source>
</evidence>
<dbReference type="EC" id="1.-.-.-" evidence="8"/>
<dbReference type="SUPFAM" id="SSF55469">
    <property type="entry name" value="FMN-dependent nitroreductase-like"/>
    <property type="match status" value="1"/>
</dbReference>
<keyword evidence="6 8" id="KW-0560">Oxidoreductase</keyword>
<name>A0ABW0W4X9_9BACL</name>
<evidence type="ECO:0000259" key="9">
    <source>
        <dbReference type="Pfam" id="PF00881"/>
    </source>
</evidence>
<organism evidence="10 11">
    <name type="scientific">Paenibacillus solisilvae</name>
    <dbReference type="NCBI Taxonomy" id="2486751"/>
    <lineage>
        <taxon>Bacteria</taxon>
        <taxon>Bacillati</taxon>
        <taxon>Bacillota</taxon>
        <taxon>Bacilli</taxon>
        <taxon>Bacillales</taxon>
        <taxon>Paenibacillaceae</taxon>
        <taxon>Paenibacillus</taxon>
    </lineage>
</organism>
<comment type="caution">
    <text evidence="10">The sequence shown here is derived from an EMBL/GenBank/DDBJ whole genome shotgun (WGS) entry which is preliminary data.</text>
</comment>
<dbReference type="RefSeq" id="WP_379190437.1">
    <property type="nucleotide sequence ID" value="NZ_JBHSOW010000080.1"/>
</dbReference>
<dbReference type="Pfam" id="PF00881">
    <property type="entry name" value="Nitroreductase"/>
    <property type="match status" value="1"/>
</dbReference>
<evidence type="ECO:0000313" key="11">
    <source>
        <dbReference type="Proteomes" id="UP001596047"/>
    </source>
</evidence>
<keyword evidence="5 8" id="KW-0521">NADP</keyword>
<evidence type="ECO:0000256" key="1">
    <source>
        <dbReference type="ARBA" id="ARBA00001917"/>
    </source>
</evidence>